<evidence type="ECO:0000256" key="1">
    <source>
        <dbReference type="SAM" id="MobiDB-lite"/>
    </source>
</evidence>
<sequence length="47" mass="5654">MDRNMNQRYQQPYQQQQQPSYAYPRPVKKSNSKVKKDCGCNKGGYRR</sequence>
<feature type="compositionally biased region" description="Low complexity" evidence="1">
    <location>
        <begin position="7"/>
        <end position="25"/>
    </location>
</feature>
<name>A0A974NQK9_PERPY</name>
<dbReference type="RefSeq" id="WP_161629099.1">
    <property type="nucleotide sequence ID" value="NZ_CP068053.1"/>
</dbReference>
<evidence type="ECO:0000313" key="2">
    <source>
        <dbReference type="EMBL" id="QQT02026.1"/>
    </source>
</evidence>
<accession>A0A974NQK9</accession>
<feature type="region of interest" description="Disordered" evidence="1">
    <location>
        <begin position="1"/>
        <end position="47"/>
    </location>
</feature>
<proteinExistence type="predicted"/>
<organism evidence="2 3">
    <name type="scientific">Peribacillus psychrosaccharolyticus</name>
    <name type="common">Bacillus psychrosaccharolyticus</name>
    <dbReference type="NCBI Taxonomy" id="1407"/>
    <lineage>
        <taxon>Bacteria</taxon>
        <taxon>Bacillati</taxon>
        <taxon>Bacillota</taxon>
        <taxon>Bacilli</taxon>
        <taxon>Bacillales</taxon>
        <taxon>Bacillaceae</taxon>
        <taxon>Peribacillus</taxon>
    </lineage>
</organism>
<protein>
    <submittedName>
        <fullName evidence="2">Uncharacterized protein</fullName>
    </submittedName>
</protein>
<reference evidence="2 3" key="1">
    <citation type="submission" date="2021-01" db="EMBL/GenBank/DDBJ databases">
        <title>FDA dAtabase for Regulatory Grade micrObial Sequences (FDA-ARGOS): Supporting development and validation of Infectious Disease Dx tests.</title>
        <authorList>
            <person name="Nelson B."/>
            <person name="Plummer A."/>
            <person name="Tallon L."/>
            <person name="Sadzewicz L."/>
            <person name="Zhao X."/>
            <person name="Boylan J."/>
            <person name="Ott S."/>
            <person name="Bowen H."/>
            <person name="Vavikolanu K."/>
            <person name="Mehta A."/>
            <person name="Aluvathingal J."/>
            <person name="Nadendla S."/>
            <person name="Myers T."/>
            <person name="Yan Y."/>
            <person name="Sichtig H."/>
        </authorList>
    </citation>
    <scope>NUCLEOTIDE SEQUENCE [LARGE SCALE GENOMIC DNA]</scope>
    <source>
        <strain evidence="2 3">FDAARGOS_1161</strain>
    </source>
</reference>
<dbReference type="AlphaFoldDB" id="A0A974NQK9"/>
<keyword evidence="3" id="KW-1185">Reference proteome</keyword>
<dbReference type="KEGG" id="ppsr:I6J18_09410"/>
<gene>
    <name evidence="2" type="ORF">I6J18_09410</name>
</gene>
<dbReference type="EMBL" id="CP068053">
    <property type="protein sequence ID" value="QQT02026.1"/>
    <property type="molecule type" value="Genomic_DNA"/>
</dbReference>
<dbReference type="Proteomes" id="UP000595254">
    <property type="component" value="Chromosome"/>
</dbReference>
<evidence type="ECO:0000313" key="3">
    <source>
        <dbReference type="Proteomes" id="UP000595254"/>
    </source>
</evidence>